<evidence type="ECO:0000256" key="2">
    <source>
        <dbReference type="ARBA" id="ARBA00022475"/>
    </source>
</evidence>
<keyword evidence="8" id="KW-1185">Reference proteome</keyword>
<dbReference type="PATRIC" id="fig|216942.3.peg.366"/>
<dbReference type="OrthoDB" id="395820at2"/>
<protein>
    <recommendedName>
        <fullName evidence="9">Transmembrane protein</fullName>
    </recommendedName>
</protein>
<feature type="transmembrane region" description="Helical" evidence="6">
    <location>
        <begin position="29"/>
        <end position="49"/>
    </location>
</feature>
<dbReference type="EMBL" id="CP012357">
    <property type="protein sequence ID" value="AKX34017.1"/>
    <property type="molecule type" value="Genomic_DNA"/>
</dbReference>
<dbReference type="Proteomes" id="UP000067476">
    <property type="component" value="Chromosome"/>
</dbReference>
<feature type="transmembrane region" description="Helical" evidence="6">
    <location>
        <begin position="81"/>
        <end position="102"/>
    </location>
</feature>
<evidence type="ECO:0008006" key="9">
    <source>
        <dbReference type="Google" id="ProtNLM"/>
    </source>
</evidence>
<evidence type="ECO:0000313" key="8">
    <source>
        <dbReference type="Proteomes" id="UP000067476"/>
    </source>
</evidence>
<keyword evidence="3 6" id="KW-0812">Transmembrane</keyword>
<sequence>MPYINPLEFNFIVNFYEVNSLPGAFNTSIWLFIFAVIAGSILGVAYSIVYRIGSSTGGSDFLTIYYSNKTNKSIGSINRNVNLIILGTIIVLNTIILPVSLINSDIKMSVLKGVGVEEAYNSGLLEQMWNFAKAANNERPDYNMTNILNNFNSPLNLMDKNTYDYLVEYICKNKFDGDLSAGLVAKMKVLFIFGPSLFSSIVLVLTAGITTNTMYPKFKIRTFMMATNKPKDINKLLVEKGYQNDILNWDATNRISGNYLHRSVVMVAMTVLNWHQIEREVFLKDPEIKVTILKTKKVKGIFKYDIKNNEQRDTVMHKVRNNEKELEKIKQIAIVRLNKENEKLNKRLNKKTGKSKKQQN</sequence>
<dbReference type="PANTHER" id="PTHR33545:SF5">
    <property type="entry name" value="UPF0750 MEMBRANE PROTEIN YITT"/>
    <property type="match status" value="1"/>
</dbReference>
<dbReference type="KEGG" id="sll:SLITO_v1c03630"/>
<dbReference type="PANTHER" id="PTHR33545">
    <property type="entry name" value="UPF0750 MEMBRANE PROTEIN YITT-RELATED"/>
    <property type="match status" value="1"/>
</dbReference>
<dbReference type="Pfam" id="PF02588">
    <property type="entry name" value="YitT_membrane"/>
    <property type="match status" value="1"/>
</dbReference>
<keyword evidence="4 6" id="KW-1133">Transmembrane helix</keyword>
<evidence type="ECO:0000313" key="7">
    <source>
        <dbReference type="EMBL" id="AKX34017.1"/>
    </source>
</evidence>
<dbReference type="STRING" id="216942.SLITO_v1c03630"/>
<evidence type="ECO:0000256" key="6">
    <source>
        <dbReference type="SAM" id="Phobius"/>
    </source>
</evidence>
<accession>A0A0K1W1P5</accession>
<reference evidence="7 8" key="1">
    <citation type="journal article" date="2015" name="Genome Announc.">
        <title>Complete Genome Sequence of Spiroplasma litorale TN-1T (DSM 21781), a Bacterium Isolated from a Green-Eyed Horsefly (Tabanus nigrovittatus).</title>
        <authorList>
            <person name="Lo W.S."/>
            <person name="Lai Y.C."/>
            <person name="Lien Y.W."/>
            <person name="Wang T.H."/>
            <person name="Kuo C.H."/>
        </authorList>
    </citation>
    <scope>NUCLEOTIDE SEQUENCE [LARGE SCALE GENOMIC DNA]</scope>
    <source>
        <strain evidence="7 8">TN-1</strain>
    </source>
</reference>
<gene>
    <name evidence="7" type="ORF">SLITO_v1c03630</name>
</gene>
<evidence type="ECO:0000256" key="5">
    <source>
        <dbReference type="ARBA" id="ARBA00023136"/>
    </source>
</evidence>
<comment type="subcellular location">
    <subcellularLocation>
        <location evidence="1">Cell membrane</location>
        <topology evidence="1">Multi-pass membrane protein</topology>
    </subcellularLocation>
</comment>
<organism evidence="7 8">
    <name type="scientific">Spiroplasma litorale</name>
    <dbReference type="NCBI Taxonomy" id="216942"/>
    <lineage>
        <taxon>Bacteria</taxon>
        <taxon>Bacillati</taxon>
        <taxon>Mycoplasmatota</taxon>
        <taxon>Mollicutes</taxon>
        <taxon>Entomoplasmatales</taxon>
        <taxon>Spiroplasmataceae</taxon>
        <taxon>Spiroplasma</taxon>
    </lineage>
</organism>
<dbReference type="GO" id="GO:0005886">
    <property type="term" value="C:plasma membrane"/>
    <property type="evidence" value="ECO:0007669"/>
    <property type="project" value="UniProtKB-SubCell"/>
</dbReference>
<keyword evidence="2" id="KW-1003">Cell membrane</keyword>
<name>A0A0K1W1P5_9MOLU</name>
<dbReference type="AlphaFoldDB" id="A0A0K1W1P5"/>
<evidence type="ECO:0000256" key="3">
    <source>
        <dbReference type="ARBA" id="ARBA00022692"/>
    </source>
</evidence>
<evidence type="ECO:0000256" key="1">
    <source>
        <dbReference type="ARBA" id="ARBA00004651"/>
    </source>
</evidence>
<feature type="transmembrane region" description="Helical" evidence="6">
    <location>
        <begin position="189"/>
        <end position="215"/>
    </location>
</feature>
<evidence type="ECO:0000256" key="4">
    <source>
        <dbReference type="ARBA" id="ARBA00022989"/>
    </source>
</evidence>
<keyword evidence="5 6" id="KW-0472">Membrane</keyword>
<dbReference type="InterPro" id="IPR003740">
    <property type="entry name" value="YitT"/>
</dbReference>
<dbReference type="InterPro" id="IPR051461">
    <property type="entry name" value="UPF0750_membrane"/>
</dbReference>
<proteinExistence type="predicted"/>